<organism evidence="1 2">
    <name type="scientific">Ramlibacter henchirensis</name>
    <dbReference type="NCBI Taxonomy" id="204072"/>
    <lineage>
        <taxon>Bacteria</taxon>
        <taxon>Pseudomonadati</taxon>
        <taxon>Pseudomonadota</taxon>
        <taxon>Betaproteobacteria</taxon>
        <taxon>Burkholderiales</taxon>
        <taxon>Comamonadaceae</taxon>
        <taxon>Ramlibacter</taxon>
    </lineage>
</organism>
<comment type="caution">
    <text evidence="1">The sequence shown here is derived from an EMBL/GenBank/DDBJ whole genome shotgun (WGS) entry which is preliminary data.</text>
</comment>
<protein>
    <submittedName>
        <fullName evidence="1">Uncharacterized protein</fullName>
    </submittedName>
</protein>
<name>A0A4Z0BPU5_9BURK</name>
<evidence type="ECO:0000313" key="1">
    <source>
        <dbReference type="EMBL" id="TFZ00792.1"/>
    </source>
</evidence>
<dbReference type="AlphaFoldDB" id="A0A4Z0BPU5"/>
<sequence length="221" mass="24429">MFDKIKKAFAKDTGHELAGSGAQAAEWASRHGFAFSDQGGGFAIQGPVAGKTCRIEVGTPSRAYIQGDELRARVDLGTHPDVLLMVMNRPLRDSLEKQAYSMYTDTLQTSIGTSMPEEMRLLAMFEESGWDNMPRAFWTRYTLVADERANAVAWMDASLSQQLLEWPEPAPGADQPFVLILQRGRIYLRMQNGPAQPSLQHLVQVLSTAGENALRAFPVKA</sequence>
<evidence type="ECO:0000313" key="2">
    <source>
        <dbReference type="Proteomes" id="UP000298180"/>
    </source>
</evidence>
<reference evidence="1 2" key="1">
    <citation type="submission" date="2019-03" db="EMBL/GenBank/DDBJ databases">
        <title>Ramlibacter henchirensis DSM 14656, whole genome shotgun sequence.</title>
        <authorList>
            <person name="Zhang X."/>
            <person name="Feng G."/>
            <person name="Zhu H."/>
        </authorList>
    </citation>
    <scope>NUCLEOTIDE SEQUENCE [LARGE SCALE GENOMIC DNA]</scope>
    <source>
        <strain evidence="1 2">DSM 14656</strain>
    </source>
</reference>
<dbReference type="EMBL" id="SMLM01000003">
    <property type="protein sequence ID" value="TFZ00792.1"/>
    <property type="molecule type" value="Genomic_DNA"/>
</dbReference>
<dbReference type="RefSeq" id="WP_135265130.1">
    <property type="nucleotide sequence ID" value="NZ_SMLM01000003.1"/>
</dbReference>
<gene>
    <name evidence="1" type="ORF">EZ313_20320</name>
</gene>
<proteinExistence type="predicted"/>
<accession>A0A4Z0BPU5</accession>
<keyword evidence="2" id="KW-1185">Reference proteome</keyword>
<dbReference type="Proteomes" id="UP000298180">
    <property type="component" value="Unassembled WGS sequence"/>
</dbReference>
<dbReference type="OrthoDB" id="9151455at2"/>